<evidence type="ECO:0000313" key="1">
    <source>
        <dbReference type="EMBL" id="WBG92929.1"/>
    </source>
</evidence>
<dbReference type="InterPro" id="IPR003737">
    <property type="entry name" value="GlcNAc_PI_deacetylase-related"/>
</dbReference>
<reference evidence="1 2" key="1">
    <citation type="journal article" date="2022" name="J Glob Antimicrob Resist">
        <title>First complete genome of a multidrug resistant strain of the novel human pathogen Kalamiella piersonii (GABEKP28) identified in human saliva.</title>
        <authorList>
            <person name="McDonagh F."/>
            <person name="Singh N.K."/>
            <person name="Venkateswaran K."/>
            <person name="Lonappan A.M."/>
            <person name="Hallahan B."/>
            <person name="Tuohy A."/>
            <person name="Burke L."/>
            <person name="Kovarova A."/>
            <person name="Miliotis G."/>
        </authorList>
    </citation>
    <scope>NUCLEOTIDE SEQUENCE [LARGE SCALE GENOMIC DNA]</scope>
    <source>
        <strain evidence="1 2">GABEKP28</strain>
    </source>
</reference>
<proteinExistence type="predicted"/>
<dbReference type="EMBL" id="CP104759">
    <property type="protein sequence ID" value="WBG92929.1"/>
    <property type="molecule type" value="Genomic_DNA"/>
</dbReference>
<dbReference type="PANTHER" id="PTHR12993:SF29">
    <property type="entry name" value="BLR3841 PROTEIN"/>
    <property type="match status" value="1"/>
</dbReference>
<dbReference type="KEGG" id="kpie:N5580_20060"/>
<keyword evidence="1" id="KW-0614">Plasmid</keyword>
<organism evidence="1 2">
    <name type="scientific">Pantoea piersonii</name>
    <dbReference type="NCBI Taxonomy" id="2364647"/>
    <lineage>
        <taxon>Bacteria</taxon>
        <taxon>Pseudomonadati</taxon>
        <taxon>Pseudomonadota</taxon>
        <taxon>Gammaproteobacteria</taxon>
        <taxon>Enterobacterales</taxon>
        <taxon>Erwiniaceae</taxon>
        <taxon>Pantoea</taxon>
    </lineage>
</organism>
<dbReference type="Proteomes" id="UP001211544">
    <property type="component" value="Plasmid pGABEKP28_1"/>
</dbReference>
<dbReference type="SUPFAM" id="SSF102588">
    <property type="entry name" value="LmbE-like"/>
    <property type="match status" value="1"/>
</dbReference>
<protein>
    <submittedName>
        <fullName evidence="1">4-oxalmesaconate hydratase</fullName>
        <ecNumber evidence="1">4.2.1.83</ecNumber>
    </submittedName>
</protein>
<dbReference type="EC" id="4.2.1.83" evidence="1"/>
<dbReference type="GO" id="GO:0047584">
    <property type="term" value="F:4-oxalmesaconate hydratase activity"/>
    <property type="evidence" value="ECO:0007669"/>
    <property type="project" value="UniProtKB-EC"/>
</dbReference>
<evidence type="ECO:0000313" key="2">
    <source>
        <dbReference type="Proteomes" id="UP001211544"/>
    </source>
</evidence>
<keyword evidence="2" id="KW-1185">Reference proteome</keyword>
<keyword evidence="1" id="KW-0456">Lyase</keyword>
<dbReference type="Gene3D" id="3.40.50.10320">
    <property type="entry name" value="LmbE-like"/>
    <property type="match status" value="1"/>
</dbReference>
<dbReference type="RefSeq" id="WP_269950432.1">
    <property type="nucleotide sequence ID" value="NZ_CP104759.1"/>
</dbReference>
<dbReference type="InterPro" id="IPR024078">
    <property type="entry name" value="LmbE-like_dom_sf"/>
</dbReference>
<dbReference type="Pfam" id="PF02585">
    <property type="entry name" value="PIG-L"/>
    <property type="match status" value="1"/>
</dbReference>
<geneLocation type="plasmid" evidence="1 2">
    <name>pGABEKP28_1</name>
</geneLocation>
<name>A0AAJ5UBL5_9GAMM</name>
<dbReference type="AlphaFoldDB" id="A0AAJ5UBL5"/>
<dbReference type="PANTHER" id="PTHR12993">
    <property type="entry name" value="N-ACETYLGLUCOSAMINYL-PHOSPHATIDYLINOSITOL DE-N-ACETYLASE-RELATED"/>
    <property type="match status" value="1"/>
</dbReference>
<accession>A0AAJ5UBL5</accession>
<gene>
    <name evidence="1" type="primary">galB</name>
    <name evidence="1" type="ORF">N5580_20060</name>
</gene>
<dbReference type="GO" id="GO:0016811">
    <property type="term" value="F:hydrolase activity, acting on carbon-nitrogen (but not peptide) bonds, in linear amides"/>
    <property type="evidence" value="ECO:0007669"/>
    <property type="project" value="TreeGrafter"/>
</dbReference>
<sequence length="255" mass="28976">MKKTQQQRNMMENSVKKSALVVSAHSADFVWRAGGAIALHHSRGYDVHVVCLSFGERGESAKLWRKGDMTEEKVKQHRRTEAEAAAKVLGASIEFFDLGDYPLRADKETLFRLADVFRRVQPHFVLTHSVADPYNYDHPLAAHLTQEARIIAQAEGYRPGEPIVGAPPVYCFEPHQPEQCQWKPDVLLDITSVWDKKYEAIQCMAGQEHLWEYYTRVALQRGVQAKRNTGITSTRVITHGEGYQSLFPRVTEDLA</sequence>